<gene>
    <name evidence="1" type="ORF">EL17_05160</name>
</gene>
<dbReference type="STRING" id="1048983.EL17_05160"/>
<evidence type="ECO:0008006" key="3">
    <source>
        <dbReference type="Google" id="ProtNLM"/>
    </source>
</evidence>
<accession>A0A074L5G6</accession>
<organism evidence="1 2">
    <name type="scientific">Anditalea andensis</name>
    <dbReference type="NCBI Taxonomy" id="1048983"/>
    <lineage>
        <taxon>Bacteria</taxon>
        <taxon>Pseudomonadati</taxon>
        <taxon>Bacteroidota</taxon>
        <taxon>Cytophagia</taxon>
        <taxon>Cytophagales</taxon>
        <taxon>Cytophagaceae</taxon>
        <taxon>Anditalea</taxon>
    </lineage>
</organism>
<dbReference type="SUPFAM" id="SSF48613">
    <property type="entry name" value="Heme oxygenase-like"/>
    <property type="match status" value="1"/>
</dbReference>
<dbReference type="CDD" id="cd19166">
    <property type="entry name" value="HemeO-bac"/>
    <property type="match status" value="1"/>
</dbReference>
<dbReference type="AlphaFoldDB" id="A0A074L5G6"/>
<keyword evidence="2" id="KW-1185">Reference proteome</keyword>
<dbReference type="InterPro" id="IPR016084">
    <property type="entry name" value="Haem_Oase-like_multi-hlx"/>
</dbReference>
<dbReference type="GO" id="GO:0004392">
    <property type="term" value="F:heme oxygenase (decyclizing) activity"/>
    <property type="evidence" value="ECO:0007669"/>
    <property type="project" value="InterPro"/>
</dbReference>
<dbReference type="RefSeq" id="WP_035071572.1">
    <property type="nucleotide sequence ID" value="NZ_JMIH01000014.1"/>
</dbReference>
<reference evidence="1 2" key="1">
    <citation type="submission" date="2014-04" db="EMBL/GenBank/DDBJ databases">
        <title>Characterization and application of a salt tolerant electro-active bacterium.</title>
        <authorList>
            <person name="Yang L."/>
            <person name="Wei S."/>
            <person name="Tay Q.X.M."/>
        </authorList>
    </citation>
    <scope>NUCLEOTIDE SEQUENCE [LARGE SCALE GENOMIC DNA]</scope>
    <source>
        <strain evidence="1 2">LY1</strain>
    </source>
</reference>
<dbReference type="eggNOG" id="COG3230">
    <property type="taxonomic scope" value="Bacteria"/>
</dbReference>
<name>A0A074L5G6_9BACT</name>
<protein>
    <recommendedName>
        <fullName evidence="3">Heme oxygenase</fullName>
    </recommendedName>
</protein>
<proteinExistence type="predicted"/>
<sequence>MISATLKEKTKQLHAETESSLNAKRIFSLDFSLPEYINILQALYIAHMSLESSLGLIMATYDKCELKKHYTPLSHHLQKDLEELAISTTRLSLISLKDINPLNGIGILYVLNGSSLGAKHINKRLREIYVQWPVFSGQFYEASSGQTIEEWKAFSTILDSLVLNPEETNQVIEGAEVAFKTFIKASKEIGKII</sequence>
<dbReference type="Pfam" id="PF01126">
    <property type="entry name" value="Heme_oxygenase"/>
    <property type="match status" value="1"/>
</dbReference>
<dbReference type="OrthoDB" id="114943at2"/>
<dbReference type="EMBL" id="JMIH01000014">
    <property type="protein sequence ID" value="KEO75063.1"/>
    <property type="molecule type" value="Genomic_DNA"/>
</dbReference>
<dbReference type="InterPro" id="IPR016053">
    <property type="entry name" value="Haem_Oase-like"/>
</dbReference>
<dbReference type="Proteomes" id="UP000027821">
    <property type="component" value="Unassembled WGS sequence"/>
</dbReference>
<comment type="caution">
    <text evidence="1">The sequence shown here is derived from an EMBL/GenBank/DDBJ whole genome shotgun (WGS) entry which is preliminary data.</text>
</comment>
<evidence type="ECO:0000313" key="2">
    <source>
        <dbReference type="Proteomes" id="UP000027821"/>
    </source>
</evidence>
<dbReference type="Gene3D" id="1.20.910.10">
    <property type="entry name" value="Heme oxygenase-like"/>
    <property type="match status" value="1"/>
</dbReference>
<evidence type="ECO:0000313" key="1">
    <source>
        <dbReference type="EMBL" id="KEO75063.1"/>
    </source>
</evidence>
<dbReference type="GO" id="GO:0006788">
    <property type="term" value="P:heme oxidation"/>
    <property type="evidence" value="ECO:0007669"/>
    <property type="project" value="InterPro"/>
</dbReference>